<evidence type="ECO:0000313" key="13">
    <source>
        <dbReference type="Proteomes" id="UP000283734"/>
    </source>
</evidence>
<evidence type="ECO:0000256" key="4">
    <source>
        <dbReference type="ARBA" id="ARBA00022801"/>
    </source>
</evidence>
<dbReference type="GO" id="GO:0005829">
    <property type="term" value="C:cytosol"/>
    <property type="evidence" value="ECO:0007669"/>
    <property type="project" value="UniProtKB-ARBA"/>
</dbReference>
<evidence type="ECO:0000256" key="8">
    <source>
        <dbReference type="ARBA" id="ARBA00026100"/>
    </source>
</evidence>
<protein>
    <recommendedName>
        <fullName evidence="8">oligopeptidase A</fullName>
        <ecNumber evidence="8">3.4.24.70</ecNumber>
    </recommendedName>
</protein>
<dbReference type="EC" id="3.4.24.70" evidence="8"/>
<dbReference type="GO" id="GO:0004222">
    <property type="term" value="F:metalloendopeptidase activity"/>
    <property type="evidence" value="ECO:0007669"/>
    <property type="project" value="UniProtKB-EC"/>
</dbReference>
<name>A0A418XZD3_9GAMM</name>
<evidence type="ECO:0000256" key="6">
    <source>
        <dbReference type="ARBA" id="ARBA00023049"/>
    </source>
</evidence>
<dbReference type="Gene3D" id="1.10.1370.10">
    <property type="entry name" value="Neurolysin, domain 3"/>
    <property type="match status" value="1"/>
</dbReference>
<evidence type="ECO:0000256" key="2">
    <source>
        <dbReference type="ARBA" id="ARBA00022670"/>
    </source>
</evidence>
<dbReference type="InterPro" id="IPR034005">
    <property type="entry name" value="M3A_DCP"/>
</dbReference>
<dbReference type="AlphaFoldDB" id="A0A418XZD3"/>
<keyword evidence="6 9" id="KW-0482">Metalloprotease</keyword>
<dbReference type="PANTHER" id="PTHR11804">
    <property type="entry name" value="PROTEASE M3 THIMET OLIGOPEPTIDASE-RELATED"/>
    <property type="match status" value="1"/>
</dbReference>
<dbReference type="RefSeq" id="WP_119917820.1">
    <property type="nucleotide sequence ID" value="NZ_QYYA01000002.1"/>
</dbReference>
<evidence type="ECO:0000256" key="3">
    <source>
        <dbReference type="ARBA" id="ARBA00022723"/>
    </source>
</evidence>
<reference evidence="12 13" key="1">
    <citation type="submission" date="2018-09" db="EMBL/GenBank/DDBJ databases">
        <title>Alcanivorax profundi sp. nov., isolated from 1000 m-depth seawater of the Mariana Trench.</title>
        <authorList>
            <person name="Liu J."/>
        </authorList>
    </citation>
    <scope>NUCLEOTIDE SEQUENCE [LARGE SCALE GENOMIC DNA]</scope>
    <source>
        <strain evidence="12 13">MTEO17</strain>
    </source>
</reference>
<dbReference type="SUPFAM" id="SSF55486">
    <property type="entry name" value="Metalloproteases ('zincins'), catalytic domain"/>
    <property type="match status" value="1"/>
</dbReference>
<sequence>MSNNNPLIDYTDLPPFSEIKPEHVLPAVEQLVAQGRARIEQVLAAGQFDYASLVQALDEEDDRLGKAFGPAGHLNAVAQNEALRNAYNSCLPLLSEYGTEVGQNAALCAAYQSLRDSAQWDSLTEAQQKDIDNTLRDFRLSGVDLPEDKKAEYMANSKRLSELTSTFSDNVLDATQAWSKHVTDEAELEGLPESARAGAADRANAEGKEGWLLTLDAPVFIAVMSHCRNAALREEMYTAWTTKASDQGPHAGKFDNAAIMDEILALRHQQAQLLGFANYGEKSLATKMARDVQEVMTFLEDLAERAKPQAEQELAELKAYAAEQGADDLQPWDIGFWSERLREERYSISEEELRPWFPADTVINGMFAIVGKLFGIQFRARQDVETWHDDVRFYELVDDDGSVRAAFYLDMYARTGKRGGAWMDDARIRRRLADGSVQTPVAYLTCNFAPPAGGKPGLLTHDEVVTLFHEFGHGLHHMLTEQDVSGISGINGVAWDAVELPSQFLENWCWTEEGIALISGHFESGEPLPKEKLEKMLAAKNFQSAMQMVRQLEFSLFDMRIHAEYQPGMNLYDVLKDVREQVSVIQPPAFNRFPNSFGHIFAGGYAAGYYSYKWAEVLSADAYSRFEEDGEFNEQTGRAFRSEILAKGGSREPMELFKAFRGREPSVEPLLRHSGING</sequence>
<dbReference type="GO" id="GO:0006508">
    <property type="term" value="P:proteolysis"/>
    <property type="evidence" value="ECO:0007669"/>
    <property type="project" value="UniProtKB-KW"/>
</dbReference>
<dbReference type="InterPro" id="IPR001567">
    <property type="entry name" value="Pept_M3A_M3B_dom"/>
</dbReference>
<feature type="domain" description="Peptidase M3A/M3B catalytic" evidence="10">
    <location>
        <begin position="223"/>
        <end position="675"/>
    </location>
</feature>
<evidence type="ECO:0000256" key="7">
    <source>
        <dbReference type="ARBA" id="ARBA00024603"/>
    </source>
</evidence>
<dbReference type="PANTHER" id="PTHR11804:SF84">
    <property type="entry name" value="SACCHAROLYSIN"/>
    <property type="match status" value="1"/>
</dbReference>
<dbReference type="Proteomes" id="UP000283734">
    <property type="component" value="Unassembled WGS sequence"/>
</dbReference>
<evidence type="ECO:0000256" key="5">
    <source>
        <dbReference type="ARBA" id="ARBA00022833"/>
    </source>
</evidence>
<dbReference type="InterPro" id="IPR045090">
    <property type="entry name" value="Pept_M3A_M3B"/>
</dbReference>
<evidence type="ECO:0000259" key="10">
    <source>
        <dbReference type="Pfam" id="PF01432"/>
    </source>
</evidence>
<evidence type="ECO:0000313" key="12">
    <source>
        <dbReference type="EMBL" id="RJG18371.1"/>
    </source>
</evidence>
<comment type="catalytic activity">
    <reaction evidence="7">
        <text>Hydrolysis of oligopeptides, with broad specificity. Gly or Ala commonly occur as P1 or P1' residues, but more distant residues are also important, as is shown by the fact that Z-Gly-Pro-Gly-|-Gly-Pro-Ala is cleaved, but not Z-(Gly)(5).</text>
        <dbReference type="EC" id="3.4.24.70"/>
    </reaction>
</comment>
<keyword evidence="4 9" id="KW-0378">Hydrolase</keyword>
<gene>
    <name evidence="12" type="ORF">D4A39_07820</name>
</gene>
<dbReference type="Gene3D" id="3.40.390.10">
    <property type="entry name" value="Collagenase (Catalytic Domain)"/>
    <property type="match status" value="1"/>
</dbReference>
<comment type="caution">
    <text evidence="12">The sequence shown here is derived from an EMBL/GenBank/DDBJ whole genome shotgun (WGS) entry which is preliminary data.</text>
</comment>
<accession>A0A418XZD3</accession>
<evidence type="ECO:0000256" key="1">
    <source>
        <dbReference type="ARBA" id="ARBA00006040"/>
    </source>
</evidence>
<dbReference type="CDD" id="cd06456">
    <property type="entry name" value="M3A_DCP"/>
    <property type="match status" value="1"/>
</dbReference>
<proteinExistence type="inferred from homology"/>
<comment type="cofactor">
    <cofactor evidence="9">
        <name>Zn(2+)</name>
        <dbReference type="ChEBI" id="CHEBI:29105"/>
    </cofactor>
    <text evidence="9">Binds 1 zinc ion.</text>
</comment>
<dbReference type="GO" id="GO:0006518">
    <property type="term" value="P:peptide metabolic process"/>
    <property type="evidence" value="ECO:0007669"/>
    <property type="project" value="TreeGrafter"/>
</dbReference>
<organism evidence="12 13">
    <name type="scientific">Alcanivorax profundi</name>
    <dbReference type="NCBI Taxonomy" id="2338368"/>
    <lineage>
        <taxon>Bacteria</taxon>
        <taxon>Pseudomonadati</taxon>
        <taxon>Pseudomonadota</taxon>
        <taxon>Gammaproteobacteria</taxon>
        <taxon>Oceanospirillales</taxon>
        <taxon>Alcanivoracaceae</taxon>
        <taxon>Alcanivorax</taxon>
    </lineage>
</organism>
<dbReference type="Pfam" id="PF19310">
    <property type="entry name" value="TOP_N"/>
    <property type="match status" value="1"/>
</dbReference>
<evidence type="ECO:0000256" key="9">
    <source>
        <dbReference type="RuleBase" id="RU003435"/>
    </source>
</evidence>
<comment type="similarity">
    <text evidence="1 9">Belongs to the peptidase M3 family.</text>
</comment>
<evidence type="ECO:0000259" key="11">
    <source>
        <dbReference type="Pfam" id="PF19310"/>
    </source>
</evidence>
<dbReference type="Pfam" id="PF01432">
    <property type="entry name" value="Peptidase_M3"/>
    <property type="match status" value="1"/>
</dbReference>
<keyword evidence="3 9" id="KW-0479">Metal-binding</keyword>
<dbReference type="NCBIfam" id="NF008159">
    <property type="entry name" value="PRK10911.1"/>
    <property type="match status" value="1"/>
</dbReference>
<dbReference type="InterPro" id="IPR024077">
    <property type="entry name" value="Neurolysin/TOP_dom2"/>
</dbReference>
<keyword evidence="5 9" id="KW-0862">Zinc</keyword>
<dbReference type="FunFam" id="3.40.390.10:FF:000009">
    <property type="entry name" value="Oligopeptidase A"/>
    <property type="match status" value="1"/>
</dbReference>
<dbReference type="EMBL" id="QYYA01000002">
    <property type="protein sequence ID" value="RJG18371.1"/>
    <property type="molecule type" value="Genomic_DNA"/>
</dbReference>
<dbReference type="InterPro" id="IPR045666">
    <property type="entry name" value="OpdA_N"/>
</dbReference>
<dbReference type="GO" id="GO:0046872">
    <property type="term" value="F:metal ion binding"/>
    <property type="evidence" value="ECO:0007669"/>
    <property type="project" value="UniProtKB-UniRule"/>
</dbReference>
<dbReference type="OrthoDB" id="9773538at2"/>
<feature type="domain" description="Oligopeptidase A N-terminal" evidence="11">
    <location>
        <begin position="29"/>
        <end position="150"/>
    </location>
</feature>
<dbReference type="InterPro" id="IPR024079">
    <property type="entry name" value="MetalloPept_cat_dom_sf"/>
</dbReference>
<keyword evidence="2 9" id="KW-0645">Protease</keyword>
<keyword evidence="13" id="KW-1185">Reference proteome</keyword>